<reference evidence="1 2" key="1">
    <citation type="submission" date="2016-10" db="EMBL/GenBank/DDBJ databases">
        <authorList>
            <person name="de Groot N.N."/>
        </authorList>
    </citation>
    <scope>NUCLEOTIDE SEQUENCE [LARGE SCALE GENOMIC DNA]</scope>
    <source>
        <strain evidence="1 2">DSM 17794</strain>
    </source>
</reference>
<dbReference type="InterPro" id="IPR027417">
    <property type="entry name" value="P-loop_NTPase"/>
</dbReference>
<evidence type="ECO:0008006" key="3">
    <source>
        <dbReference type="Google" id="ProtNLM"/>
    </source>
</evidence>
<evidence type="ECO:0000313" key="1">
    <source>
        <dbReference type="EMBL" id="SFN37833.1"/>
    </source>
</evidence>
<dbReference type="RefSeq" id="WP_093406079.1">
    <property type="nucleotide sequence ID" value="NZ_FOVL01000003.1"/>
</dbReference>
<organism evidence="1 2">
    <name type="scientific">Salegentibacter flavus</name>
    <dbReference type="NCBI Taxonomy" id="287099"/>
    <lineage>
        <taxon>Bacteria</taxon>
        <taxon>Pseudomonadati</taxon>
        <taxon>Bacteroidota</taxon>
        <taxon>Flavobacteriia</taxon>
        <taxon>Flavobacteriales</taxon>
        <taxon>Flavobacteriaceae</taxon>
        <taxon>Salegentibacter</taxon>
    </lineage>
</organism>
<dbReference type="Proteomes" id="UP000199153">
    <property type="component" value="Unassembled WGS sequence"/>
</dbReference>
<name>A0A1I4YJ40_9FLAO</name>
<proteinExistence type="predicted"/>
<sequence length="1683" mass="194512">MNKTGSVFSMGSGGATYEYHVQAAYLLAMMLRIEVPLVTKGKICEVAFQTTNRGYATDDLMVIVDFGSGNEQKILGQIKHNIVLTKNNDVFNEVITAFWKDFNNASFNKSKDRLLLVKSNLTNNDKKHIVVLLDWASTHKDENDFYKEVERIEVKKKHLDIFENLLKRANDGKSVSKKNIWLFLKSMALAGYDFGDETSTALNNSLNLITISKGSECGLNGLEIWNSLLALAANYNQNGGAITYDDSKQLDVYSYFNPSVFDSTYPSISKLLEYSSIIIEPFTSYIEDFHLDRSEKLEELSDVSLNHQFTIVSGDAGAGKSALLKDYIENFYDNVQVFVFKAEQFNETALPHVFTKLGVNDSITDIISSIGYLKEKLIVIDSLEKLLEANLENAFQQFLAQIRDHKDVKVILTSRANAVNLILQKYHIPKAGILEIELLSDAEMHLTKKHFPSLEAYFDNPGLKEILRSPKYLEFAVRTIGVKGFKVENLSIVEFKSKLWSHIIEKSTITGIGMARKRGKAFSNIALKRAKLMRLFVEPDDGIDEGAVEALLDDHVLFKSKNDYQFSPSHDILEDWGLVKYILKLRSDVTSVDEFFSRIGGQPALRRAFRLWVEDYLIEDPESIVAIIRDTINNEQIERYWVDEILVAVFRSKDASVFFQKFKADLLAEDAVFLNRCILLARTACKEYGKDSESNKSILFPNGDVWKELLVFIAENLSAIPNLRESIFLLLMDWELRFILDSSNLSEKEIDACKRIVLQLIEQIEAGDDFWLNKLYRDKYTIQHLVYLLFGLVPYAKSEVEAFLERGNAKKDTLWHIQQFYDIAIKIALDGIRNQNLVKELPELLIKLTETTWKEQPRKEVKEVNIEGHRRISSFLPEPRPKKDESWGITDSKFEYYPSGIYKTFITTLFVTKPVEAIAFVVDFVNYSVDYLMSSKYGKENPLEQITLRFEDGGEKVIYGDLDLWVAYRGLSTQVNPLIESILMSMERYLLLLAGIEEEIAKRLLEEHCKYILQLSNNVAPISVIASVFMAHPKAFTKNILPIFGLRQFYEWDLQRAISEHQSMAPQDRQIAHAQKERMESNALSHRRKYYQGLRAFMIPYQFNVGEFNEGLFEIFDRFYNDYKDDHLWIKTVTEMDVRKLETGKVDKETGTIELRPSYPKEIAGTLKAIEDDSKDNHLDAGQSNLLLKTLEKKEEVTFKQWQEIYNNYSAPDFQNGMFDMPATFAKVGLDSFAGELNPKQISWCFSVLYNAVDALVKDKYNQDYSLSMNYSVLEKEPILHSIHLLGKYASSAEDSMDYKLLLGKLVLCPLDDYYLRQFLIYFRKEFSENCPDMATDLRKMVINFAKFEKENPRPYRPTKEEELEYEKGFEEFITACLELPNKIDFNSIDYNSHEKHFLIRVMLMIPTENCTPVQADYVVKVLNEFVVLHQTVEGDTWRNTKQHFDYTSQVDMQLFLGELWLYADSIEYGKRTIDILMSPFLKEKVRNSDDIHDLYEFISGAINFCVTIMYDIVRDRTNTELQKYGSRFWQLWDYMFHKINGNGKYYFSDKLLLNNRFLKNLEDWEGFLSYKTQYLNMAKYFGAKNLSAILAVFSTFGEKEFLPEGILLLEKLSEDNPDRAVDFMGKDGKALIKKLFFNHVNTIKNRQDLVNAFLHILGLMIDSGSTEAYLIRENVFIYKTEV</sequence>
<dbReference type="EMBL" id="FOVL01000003">
    <property type="protein sequence ID" value="SFN37833.1"/>
    <property type="molecule type" value="Genomic_DNA"/>
</dbReference>
<dbReference type="Gene3D" id="3.40.50.300">
    <property type="entry name" value="P-loop containing nucleotide triphosphate hydrolases"/>
    <property type="match status" value="1"/>
</dbReference>
<dbReference type="OrthoDB" id="779537at2"/>
<dbReference type="SUPFAM" id="SSF52540">
    <property type="entry name" value="P-loop containing nucleoside triphosphate hydrolases"/>
    <property type="match status" value="1"/>
</dbReference>
<dbReference type="STRING" id="287099.SAMN05660413_00760"/>
<keyword evidence="2" id="KW-1185">Reference proteome</keyword>
<gene>
    <name evidence="1" type="ORF">SAMN05660413_00760</name>
</gene>
<protein>
    <recommendedName>
        <fullName evidence="3">AAA+ ATPase domain-containing protein</fullName>
    </recommendedName>
</protein>
<evidence type="ECO:0000313" key="2">
    <source>
        <dbReference type="Proteomes" id="UP000199153"/>
    </source>
</evidence>
<accession>A0A1I4YJ40</accession>